<gene>
    <name evidence="1" type="ordered locus">EFER_2124</name>
</gene>
<accession>B7LUH2</accession>
<dbReference type="Proteomes" id="UP000000745">
    <property type="component" value="Chromosome"/>
</dbReference>
<protein>
    <recommendedName>
        <fullName evidence="3">Sugar transferase</fullName>
    </recommendedName>
</protein>
<dbReference type="KEGG" id="efe:EFER_2124"/>
<sequence length="313" mass="36299">MEQKVNNISPVVVFVYSRPEHTKKMLSALSKNSLSECTDLIIYSDGAKSEKDKPGVYAVRQLIRKLTGFRSITIVEQEQNVGLAQNIIQGVTKVVKQYGRVIVLEDDIITSPYFLKYMNDALDMYADIKEVASISGSSYPVTINNNLESTYLLRIPLCWGWATWDDRWRMFKKDINSVNLISKDVKNYINFDGAFNFFDQATLNAKGKLNTWFIFWYITLASHKWLTLFPSKVMAKNIGYDGTGENCNGDDIYKDILIDNEPLELELKKDLTESYDYYLAHLHYFRKNQQNFIYKIYSFVKKIVKKRCYGTSK</sequence>
<dbReference type="EMBL" id="CU928158">
    <property type="protein sequence ID" value="CAQ89627.1"/>
    <property type="molecule type" value="Genomic_DNA"/>
</dbReference>
<dbReference type="AlphaFoldDB" id="B7LUH2"/>
<evidence type="ECO:0008006" key="3">
    <source>
        <dbReference type="Google" id="ProtNLM"/>
    </source>
</evidence>
<name>B7LUH2_ESCF3</name>
<dbReference type="HOGENOM" id="CLU_054735_1_0_6"/>
<dbReference type="Gene3D" id="3.90.550.10">
    <property type="entry name" value="Spore Coat Polysaccharide Biosynthesis Protein SpsA, Chain A"/>
    <property type="match status" value="1"/>
</dbReference>
<keyword evidence="2" id="KW-1185">Reference proteome</keyword>
<dbReference type="InterPro" id="IPR029044">
    <property type="entry name" value="Nucleotide-diphossugar_trans"/>
</dbReference>
<evidence type="ECO:0000313" key="1">
    <source>
        <dbReference type="EMBL" id="CAQ89627.1"/>
    </source>
</evidence>
<organism evidence="1 2">
    <name type="scientific">Escherichia fergusonii (strain ATCC 35469 / DSM 13698 / CCUG 18766 / IAM 14443 / JCM 21226 / LMG 7866 / NBRC 102419 / NCTC 12128 / CDC 0568-73)</name>
    <dbReference type="NCBI Taxonomy" id="585054"/>
    <lineage>
        <taxon>Bacteria</taxon>
        <taxon>Pseudomonadati</taxon>
        <taxon>Pseudomonadota</taxon>
        <taxon>Gammaproteobacteria</taxon>
        <taxon>Enterobacterales</taxon>
        <taxon>Enterobacteriaceae</taxon>
        <taxon>Escherichia</taxon>
    </lineage>
</organism>
<proteinExistence type="predicted"/>
<dbReference type="SUPFAM" id="SSF53448">
    <property type="entry name" value="Nucleotide-diphospho-sugar transferases"/>
    <property type="match status" value="1"/>
</dbReference>
<reference evidence="2" key="1">
    <citation type="journal article" date="2009" name="PLoS Genet.">
        <title>Organised genome dynamics in the Escherichia coli species results in highly diverse adaptive paths.</title>
        <authorList>
            <person name="Touchon M."/>
            <person name="Hoede C."/>
            <person name="Tenaillon O."/>
            <person name="Barbe V."/>
            <person name="Baeriswyl S."/>
            <person name="Bidet P."/>
            <person name="Bingen E."/>
            <person name="Bonacorsi S."/>
            <person name="Bouchier C."/>
            <person name="Bouvet O."/>
            <person name="Calteau A."/>
            <person name="Chiapello H."/>
            <person name="Clermont O."/>
            <person name="Cruveiller S."/>
            <person name="Danchin A."/>
            <person name="Diard M."/>
            <person name="Dossat C."/>
            <person name="Karoui M.E."/>
            <person name="Frapy E."/>
            <person name="Garry L."/>
            <person name="Ghigo J.M."/>
            <person name="Gilles A.M."/>
            <person name="Johnson J."/>
            <person name="Le Bouguenec C."/>
            <person name="Lescat M."/>
            <person name="Mangenot S."/>
            <person name="Martinez-Jehanne V."/>
            <person name="Matic I."/>
            <person name="Nassif X."/>
            <person name="Oztas S."/>
            <person name="Petit M.A."/>
            <person name="Pichon C."/>
            <person name="Rouy Z."/>
            <person name="Ruf C.S."/>
            <person name="Schneider D."/>
            <person name="Tourret J."/>
            <person name="Vacherie B."/>
            <person name="Vallenet D."/>
            <person name="Medigue C."/>
            <person name="Rocha E.P.C."/>
            <person name="Denamur E."/>
        </authorList>
    </citation>
    <scope>NUCLEOTIDE SEQUENCE [LARGE SCALE GENOMIC DNA]</scope>
    <source>
        <strain evidence="2">ATCC 35469 / DSM 13698 / BCRC 15582 / CCUG 18766 / IAM 14443 / JCM 21226 / LMG 7866 / NBRC 102419 / NCTC 12128 / CDC 0568-73</strain>
    </source>
</reference>
<evidence type="ECO:0000313" key="2">
    <source>
        <dbReference type="Proteomes" id="UP000000745"/>
    </source>
</evidence>